<evidence type="ECO:0000256" key="3">
    <source>
        <dbReference type="SAM" id="Coils"/>
    </source>
</evidence>
<dbReference type="EMBL" id="BMGK01000015">
    <property type="protein sequence ID" value="GGE01788.1"/>
    <property type="molecule type" value="Genomic_DNA"/>
</dbReference>
<dbReference type="GO" id="GO:0051082">
    <property type="term" value="F:unfolded protein binding"/>
    <property type="evidence" value="ECO:0007669"/>
    <property type="project" value="InterPro"/>
</dbReference>
<evidence type="ECO:0008006" key="7">
    <source>
        <dbReference type="Google" id="ProtNLM"/>
    </source>
</evidence>
<dbReference type="GO" id="GO:0005829">
    <property type="term" value="C:cytosol"/>
    <property type="evidence" value="ECO:0007669"/>
    <property type="project" value="TreeGrafter"/>
</dbReference>
<dbReference type="GO" id="GO:0050821">
    <property type="term" value="P:protein stabilization"/>
    <property type="evidence" value="ECO:0007669"/>
    <property type="project" value="TreeGrafter"/>
</dbReference>
<sequence length="168" mass="18664">MKNMKSILVALVIMVSATSFVNAQKMAHIDTQALIEAMPETRSAQNELERIKKTYEAELVSMGKELEAKLARYEAEAETKTEEENRKRLEEVQSAQQKIGEYRQNASMDLQKKEGDLFSPLFDKAKKAIEKVAADKGIQYVMDATPGSGLIVAEGEDLLAAVKKELGI</sequence>
<feature type="signal peptide" evidence="4">
    <location>
        <begin position="1"/>
        <end position="23"/>
    </location>
</feature>
<keyword evidence="6" id="KW-1185">Reference proteome</keyword>
<evidence type="ECO:0000256" key="4">
    <source>
        <dbReference type="SAM" id="SignalP"/>
    </source>
</evidence>
<gene>
    <name evidence="5" type="ORF">GCM10011312_26500</name>
</gene>
<reference evidence="5" key="1">
    <citation type="journal article" date="2014" name="Int. J. Syst. Evol. Microbiol.">
        <title>Complete genome sequence of Corynebacterium casei LMG S-19264T (=DSM 44701T), isolated from a smear-ripened cheese.</title>
        <authorList>
            <consortium name="US DOE Joint Genome Institute (JGI-PGF)"/>
            <person name="Walter F."/>
            <person name="Albersmeier A."/>
            <person name="Kalinowski J."/>
            <person name="Ruckert C."/>
        </authorList>
    </citation>
    <scope>NUCLEOTIDE SEQUENCE</scope>
    <source>
        <strain evidence="5">CGMCC 1.12924</strain>
    </source>
</reference>
<comment type="caution">
    <text evidence="5">The sequence shown here is derived from an EMBL/GenBank/DDBJ whole genome shotgun (WGS) entry which is preliminary data.</text>
</comment>
<organism evidence="5 6">
    <name type="scientific">Planktosalinus lacus</name>
    <dbReference type="NCBI Taxonomy" id="1526573"/>
    <lineage>
        <taxon>Bacteria</taxon>
        <taxon>Pseudomonadati</taxon>
        <taxon>Bacteroidota</taxon>
        <taxon>Flavobacteriia</taxon>
        <taxon>Flavobacteriales</taxon>
        <taxon>Flavobacteriaceae</taxon>
        <taxon>Planktosalinus</taxon>
    </lineage>
</organism>
<comment type="similarity">
    <text evidence="1">Belongs to the Skp family.</text>
</comment>
<proteinExistence type="inferred from homology"/>
<name>A0A8J2VDI0_9FLAO</name>
<keyword evidence="2 4" id="KW-0732">Signal</keyword>
<dbReference type="PANTHER" id="PTHR35089:SF1">
    <property type="entry name" value="CHAPERONE PROTEIN SKP"/>
    <property type="match status" value="1"/>
</dbReference>
<dbReference type="AlphaFoldDB" id="A0A8J2VDI0"/>
<dbReference type="InterPro" id="IPR005632">
    <property type="entry name" value="Chaperone_Skp"/>
</dbReference>
<evidence type="ECO:0000256" key="1">
    <source>
        <dbReference type="ARBA" id="ARBA00009091"/>
    </source>
</evidence>
<dbReference type="InterPro" id="IPR024930">
    <property type="entry name" value="Skp_dom_sf"/>
</dbReference>
<dbReference type="Gene3D" id="3.30.910.20">
    <property type="entry name" value="Skp domain"/>
    <property type="match status" value="1"/>
</dbReference>
<dbReference type="Proteomes" id="UP000652231">
    <property type="component" value="Unassembled WGS sequence"/>
</dbReference>
<dbReference type="SUPFAM" id="SSF111384">
    <property type="entry name" value="OmpH-like"/>
    <property type="match status" value="1"/>
</dbReference>
<feature type="coiled-coil region" evidence="3">
    <location>
        <begin position="56"/>
        <end position="105"/>
    </location>
</feature>
<evidence type="ECO:0000313" key="5">
    <source>
        <dbReference type="EMBL" id="GGE01788.1"/>
    </source>
</evidence>
<dbReference type="Pfam" id="PF03938">
    <property type="entry name" value="OmpH"/>
    <property type="match status" value="1"/>
</dbReference>
<reference evidence="5" key="2">
    <citation type="submission" date="2020-09" db="EMBL/GenBank/DDBJ databases">
        <authorList>
            <person name="Sun Q."/>
            <person name="Zhou Y."/>
        </authorList>
    </citation>
    <scope>NUCLEOTIDE SEQUENCE</scope>
    <source>
        <strain evidence="5">CGMCC 1.12924</strain>
    </source>
</reference>
<evidence type="ECO:0000313" key="6">
    <source>
        <dbReference type="Proteomes" id="UP000652231"/>
    </source>
</evidence>
<evidence type="ECO:0000256" key="2">
    <source>
        <dbReference type="ARBA" id="ARBA00022729"/>
    </source>
</evidence>
<feature type="chain" id="PRO_5035282777" description="OmpH family outer membrane protein" evidence="4">
    <location>
        <begin position="24"/>
        <end position="168"/>
    </location>
</feature>
<dbReference type="SMART" id="SM00935">
    <property type="entry name" value="OmpH"/>
    <property type="match status" value="1"/>
</dbReference>
<protein>
    <recommendedName>
        <fullName evidence="7">OmpH family outer membrane protein</fullName>
    </recommendedName>
</protein>
<keyword evidence="3" id="KW-0175">Coiled coil</keyword>
<dbReference type="PANTHER" id="PTHR35089">
    <property type="entry name" value="CHAPERONE PROTEIN SKP"/>
    <property type="match status" value="1"/>
</dbReference>
<accession>A0A8J2VDI0</accession>